<dbReference type="SUPFAM" id="SSF56672">
    <property type="entry name" value="DNA/RNA polymerases"/>
    <property type="match status" value="1"/>
</dbReference>
<reference evidence="2" key="1">
    <citation type="submission" date="2021-02" db="EMBL/GenBank/DDBJ databases">
        <authorList>
            <person name="Nowell W R."/>
        </authorList>
    </citation>
    <scope>NUCLEOTIDE SEQUENCE</scope>
</reference>
<accession>A0A8S2HRR3</accession>
<dbReference type="InterPro" id="IPR043502">
    <property type="entry name" value="DNA/RNA_pol_sf"/>
</dbReference>
<protein>
    <submittedName>
        <fullName evidence="2">Uncharacterized protein</fullName>
    </submittedName>
</protein>
<proteinExistence type="predicted"/>
<comment type="caution">
    <text evidence="2">The sequence shown here is derived from an EMBL/GenBank/DDBJ whole genome shotgun (WGS) entry which is preliminary data.</text>
</comment>
<dbReference type="EMBL" id="CAJNOK010003249">
    <property type="protein sequence ID" value="CAF0893994.1"/>
    <property type="molecule type" value="Genomic_DNA"/>
</dbReference>
<evidence type="ECO:0000313" key="3">
    <source>
        <dbReference type="Proteomes" id="UP000682733"/>
    </source>
</evidence>
<dbReference type="Proteomes" id="UP000682733">
    <property type="component" value="Unassembled WGS sequence"/>
</dbReference>
<sequence>MIVDMTVKFEDNCFYQYLRVCSDVAGLLEEGILVNWAVKDIDLYTNIVSGRKTKSCPNCDSVDHSLYSCPNLSESATLSSSLLATSSVVFYGGGTATTASSSPFARQTQRAKAVIDGVELEICENWNTNKCHRSDCKHHHSRMDATTPVNVEQLKKELLHHPKKDLVKFLLDGFSYGFDIGLLQLSTTALHCKNNNSARDAPEVVDKLIQDDVVKGFLLGLFTKIPFETYRISPIAVAYGKYSGKARLIVDLSAPYDVQHHSSINSLIDKEQYSLSYATLDDTLKIVNRLGPHTSMTKCDMVDAFKQVPVTVDKWNKAAGNMVVHKH</sequence>
<dbReference type="AlphaFoldDB" id="A0A8S2HRR3"/>
<evidence type="ECO:0000313" key="2">
    <source>
        <dbReference type="EMBL" id="CAF3675778.1"/>
    </source>
</evidence>
<gene>
    <name evidence="1" type="ORF">OVA965_LOCUS9274</name>
    <name evidence="2" type="ORF">TMI583_LOCUS9270</name>
</gene>
<dbReference type="EMBL" id="CAJOBA010003250">
    <property type="protein sequence ID" value="CAF3675778.1"/>
    <property type="molecule type" value="Genomic_DNA"/>
</dbReference>
<evidence type="ECO:0000313" key="1">
    <source>
        <dbReference type="EMBL" id="CAF0893994.1"/>
    </source>
</evidence>
<dbReference type="Proteomes" id="UP000677228">
    <property type="component" value="Unassembled WGS sequence"/>
</dbReference>
<name>A0A8S2HRR3_9BILA</name>
<organism evidence="2 3">
    <name type="scientific">Didymodactylos carnosus</name>
    <dbReference type="NCBI Taxonomy" id="1234261"/>
    <lineage>
        <taxon>Eukaryota</taxon>
        <taxon>Metazoa</taxon>
        <taxon>Spiralia</taxon>
        <taxon>Gnathifera</taxon>
        <taxon>Rotifera</taxon>
        <taxon>Eurotatoria</taxon>
        <taxon>Bdelloidea</taxon>
        <taxon>Philodinida</taxon>
        <taxon>Philodinidae</taxon>
        <taxon>Didymodactylos</taxon>
    </lineage>
</organism>